<proteinExistence type="predicted"/>
<organism evidence="1 2">
    <name type="scientific">Falsihalocynthiibacter arcticus</name>
    <dbReference type="NCBI Taxonomy" id="1579316"/>
    <lineage>
        <taxon>Bacteria</taxon>
        <taxon>Pseudomonadati</taxon>
        <taxon>Pseudomonadota</taxon>
        <taxon>Alphaproteobacteria</taxon>
        <taxon>Rhodobacterales</taxon>
        <taxon>Roseobacteraceae</taxon>
        <taxon>Falsihalocynthiibacter</taxon>
    </lineage>
</organism>
<protein>
    <submittedName>
        <fullName evidence="1">Uncharacterized protein</fullName>
    </submittedName>
</protein>
<dbReference type="AlphaFoldDB" id="A0A126V1B8"/>
<dbReference type="KEGG" id="hat:RC74_12370"/>
<keyword evidence="2" id="KW-1185">Reference proteome</keyword>
<evidence type="ECO:0000313" key="1">
    <source>
        <dbReference type="EMBL" id="AML51957.1"/>
    </source>
</evidence>
<dbReference type="STRING" id="1579316.RC74_12370"/>
<gene>
    <name evidence="1" type="ORF">RC74_12370</name>
</gene>
<sequence length="101" mass="10417">MSIDDPTLAGVQIHPTCGCDVIGIFEKVDTGKDIGCAPVSLQTYGDRRNTGSDTAGEFHINLIGQPSSSQGVIQGIALNFATPFALAGGADQNSGTSIFIF</sequence>
<dbReference type="EMBL" id="CP014327">
    <property type="protein sequence ID" value="AML51957.1"/>
    <property type="molecule type" value="Genomic_DNA"/>
</dbReference>
<dbReference type="Proteomes" id="UP000070371">
    <property type="component" value="Chromosome"/>
</dbReference>
<reference evidence="1 2" key="1">
    <citation type="submission" date="2016-02" db="EMBL/GenBank/DDBJ databases">
        <title>Complete genome sequence of Halocynthiibacter arcticus PAMC 20958t from arctic marine sediment.</title>
        <authorList>
            <person name="Lee Y.M."/>
            <person name="Baek K."/>
            <person name="Lee H.K."/>
            <person name="Shin S.C."/>
        </authorList>
    </citation>
    <scope>NUCLEOTIDE SEQUENCE [LARGE SCALE GENOMIC DNA]</scope>
    <source>
        <strain evidence="1">PAMC 20958</strain>
    </source>
</reference>
<evidence type="ECO:0000313" key="2">
    <source>
        <dbReference type="Proteomes" id="UP000070371"/>
    </source>
</evidence>
<accession>A0A126V1B8</accession>
<name>A0A126V1B8_9RHOB</name>